<name>A0ABR1R023_9PEZI</name>
<gene>
    <name evidence="2" type="ORF">PG991_015927</name>
</gene>
<evidence type="ECO:0000313" key="2">
    <source>
        <dbReference type="EMBL" id="KAK7994339.1"/>
    </source>
</evidence>
<evidence type="ECO:0000256" key="1">
    <source>
        <dbReference type="SAM" id="MobiDB-lite"/>
    </source>
</evidence>
<proteinExistence type="predicted"/>
<sequence length="139" mass="14696">MVDEAAPLSVDQEAAENATGPTTLETKKAKGLNPAATPFVPGSRSHPAPQAKGLNPAAEPFVPRGLFTTAQPFVPRPLRATAKHFVPRSFLVPPSTQGKGKGTYKGTYKGKDKGKAHEVESLLAESKKRCEEASISCSK</sequence>
<comment type="caution">
    <text evidence="2">The sequence shown here is derived from an EMBL/GenBank/DDBJ whole genome shotgun (WGS) entry which is preliminary data.</text>
</comment>
<reference evidence="2 3" key="1">
    <citation type="submission" date="2023-01" db="EMBL/GenBank/DDBJ databases">
        <title>Analysis of 21 Apiospora genomes using comparative genomics revels a genus with tremendous synthesis potential of carbohydrate active enzymes and secondary metabolites.</title>
        <authorList>
            <person name="Sorensen T."/>
        </authorList>
    </citation>
    <scope>NUCLEOTIDE SEQUENCE [LARGE SCALE GENOMIC DNA]</scope>
    <source>
        <strain evidence="2 3">CBS 20057</strain>
    </source>
</reference>
<keyword evidence="3" id="KW-1185">Reference proteome</keyword>
<feature type="region of interest" description="Disordered" evidence="1">
    <location>
        <begin position="1"/>
        <end position="57"/>
    </location>
</feature>
<dbReference type="Proteomes" id="UP001396898">
    <property type="component" value="Unassembled WGS sequence"/>
</dbReference>
<evidence type="ECO:0000313" key="3">
    <source>
        <dbReference type="Proteomes" id="UP001396898"/>
    </source>
</evidence>
<accession>A0ABR1R023</accession>
<organism evidence="2 3">
    <name type="scientific">Apiospora marii</name>
    <dbReference type="NCBI Taxonomy" id="335849"/>
    <lineage>
        <taxon>Eukaryota</taxon>
        <taxon>Fungi</taxon>
        <taxon>Dikarya</taxon>
        <taxon>Ascomycota</taxon>
        <taxon>Pezizomycotina</taxon>
        <taxon>Sordariomycetes</taxon>
        <taxon>Xylariomycetidae</taxon>
        <taxon>Amphisphaeriales</taxon>
        <taxon>Apiosporaceae</taxon>
        <taxon>Apiospora</taxon>
    </lineage>
</organism>
<dbReference type="EMBL" id="JAQQWI010000024">
    <property type="protein sequence ID" value="KAK7994339.1"/>
    <property type="molecule type" value="Genomic_DNA"/>
</dbReference>
<feature type="region of interest" description="Disordered" evidence="1">
    <location>
        <begin position="90"/>
        <end position="114"/>
    </location>
</feature>
<protein>
    <submittedName>
        <fullName evidence="2">Uncharacterized protein</fullName>
    </submittedName>
</protein>